<dbReference type="InterPro" id="IPR025452">
    <property type="entry name" value="DUF4218"/>
</dbReference>
<name>A0A6P5RB91_PRUAV</name>
<dbReference type="Proteomes" id="UP000515124">
    <property type="component" value="Unplaced"/>
</dbReference>
<dbReference type="Gramene" id="Pav_sc0006715.1_g010.1.br:mrna">
    <property type="protein sequence ID" value="Pav_sc0006715.1_g010.1.br:mrna"/>
    <property type="gene ID" value="Pav_sc0006715.1_g010.1.br"/>
</dbReference>
<dbReference type="AlphaFoldDB" id="A0A6P5RB91"/>
<organism evidence="3 4">
    <name type="scientific">Prunus avium</name>
    <name type="common">Cherry</name>
    <name type="synonym">Cerasus avium</name>
    <dbReference type="NCBI Taxonomy" id="42229"/>
    <lineage>
        <taxon>Eukaryota</taxon>
        <taxon>Viridiplantae</taxon>
        <taxon>Streptophyta</taxon>
        <taxon>Embryophyta</taxon>
        <taxon>Tracheophyta</taxon>
        <taxon>Spermatophyta</taxon>
        <taxon>Magnoliopsida</taxon>
        <taxon>eudicotyledons</taxon>
        <taxon>Gunneridae</taxon>
        <taxon>Pentapetalae</taxon>
        <taxon>rosids</taxon>
        <taxon>fabids</taxon>
        <taxon>Rosales</taxon>
        <taxon>Rosaceae</taxon>
        <taxon>Amygdaloideae</taxon>
        <taxon>Amygdaleae</taxon>
        <taxon>Prunus</taxon>
    </lineage>
</organism>
<sequence>MGVRKPLHPQQRGSKKAYLAPACFTMNKDNKYMFLKVLKGVKFPDGYASNISRHVHLKERSIWGLKSHDSHILMQQLLPIAARRTLPKNVVEVLIELANFFRQLCSKVNMPSDLENIKDRIVLTICHLEKIFPLSFFNVMEHLPIHLPEEALVAGAIQFRWMYPIERYLLTLKRYVRNRARPEASIAKGYLMEECMNFCARYLNEAETKSNRPCRNDDGGSDFGRPLGKGVKIRLDDVTWVQAHRYVLVNMDVVTPFRNQHLEMLEDEMPRRTTHYIQKVHNETFHTWFKNYVTTQRRTSNMVFSEEIISLANGPDEFARKFKGYFVNGFRFRTKKYENHRTTQNSGVVLKANTMSYASVRDQNPRSGDVTFHGVLTDIVEIRYTNTLKFVLFKCDWVDSLVGVKEDEFKFTLVNFNHLLYKENGIGDEPFILAQQARQVCYVQDPLDSDWHVVLTMTVRDLFDMYSKDSSRTPTAVPQVELYASQQLDETIYLHDKDVNWVRQGVEGTVVETDGVENLVEMEESD</sequence>
<dbReference type="RefSeq" id="XP_021802190.1">
    <property type="nucleotide sequence ID" value="XM_021946498.1"/>
</dbReference>
<feature type="domain" description="DUF4218" evidence="2">
    <location>
        <begin position="104"/>
        <end position="216"/>
    </location>
</feature>
<feature type="domain" description="DUF4216" evidence="1">
    <location>
        <begin position="381"/>
        <end position="454"/>
    </location>
</feature>
<evidence type="ECO:0000259" key="2">
    <source>
        <dbReference type="Pfam" id="PF13960"/>
    </source>
</evidence>
<dbReference type="PANTHER" id="PTHR48258">
    <property type="entry name" value="DUF4218 DOMAIN-CONTAINING PROTEIN-RELATED"/>
    <property type="match status" value="1"/>
</dbReference>
<gene>
    <name evidence="4" type="primary">LOC110746292</name>
</gene>
<dbReference type="Pfam" id="PF13952">
    <property type="entry name" value="DUF4216"/>
    <property type="match status" value="1"/>
</dbReference>
<dbReference type="PANTHER" id="PTHR48258:SF15">
    <property type="entry name" value="OS02G0543900 PROTEIN"/>
    <property type="match status" value="1"/>
</dbReference>
<evidence type="ECO:0000259" key="1">
    <source>
        <dbReference type="Pfam" id="PF13952"/>
    </source>
</evidence>
<keyword evidence="3" id="KW-1185">Reference proteome</keyword>
<evidence type="ECO:0000313" key="4">
    <source>
        <dbReference type="RefSeq" id="XP_021802190.1"/>
    </source>
</evidence>
<evidence type="ECO:0000313" key="3">
    <source>
        <dbReference type="Proteomes" id="UP000515124"/>
    </source>
</evidence>
<reference evidence="4" key="1">
    <citation type="submission" date="2025-08" db="UniProtKB">
        <authorList>
            <consortium name="RefSeq"/>
        </authorList>
    </citation>
    <scope>IDENTIFICATION</scope>
</reference>
<dbReference type="InterPro" id="IPR025312">
    <property type="entry name" value="DUF4216"/>
</dbReference>
<proteinExistence type="predicted"/>
<dbReference type="KEGG" id="pavi:110746292"/>
<dbReference type="GeneID" id="110746292"/>
<protein>
    <submittedName>
        <fullName evidence="4">Uncharacterized protein LOC110746292</fullName>
    </submittedName>
</protein>
<accession>A0A6P5RB91</accession>
<dbReference type="Pfam" id="PF13960">
    <property type="entry name" value="DUF4218"/>
    <property type="match status" value="1"/>
</dbReference>